<organism evidence="9 10">
    <name type="scientific">Staphylococcus aureus</name>
    <dbReference type="NCBI Taxonomy" id="1280"/>
    <lineage>
        <taxon>Bacteria</taxon>
        <taxon>Bacillati</taxon>
        <taxon>Bacillota</taxon>
        <taxon>Bacilli</taxon>
        <taxon>Bacillales</taxon>
        <taxon>Staphylococcaceae</taxon>
        <taxon>Staphylococcus</taxon>
    </lineage>
</organism>
<sequence>MYQHELYGHQRFMAQLDFGGVPFENVMKNIELIGNDIIPAIKSIYQNRRGVIMNIVLLSGSTVGSKTRIAMDDLKNELEVINEGHQIELMDLRDLELEFSVGKNYLDTTGDVYKLTTSLMQADVIFIGFPIFQASIPGALKNVFDLLPVNAFRDKVIGLVATAGSSKHYLIPEMHLKPILSYMKAHTMQTYVFIEEKDFSNQQIVNDDVVFRLKALAQSTMRTAKVQQQVLEEENNQYDF</sequence>
<dbReference type="InterPro" id="IPR029039">
    <property type="entry name" value="Flavoprotein-like_sf"/>
</dbReference>
<dbReference type="Gene3D" id="3.40.50.360">
    <property type="match status" value="1"/>
</dbReference>
<evidence type="ECO:0000313" key="10">
    <source>
        <dbReference type="Proteomes" id="UP000254502"/>
    </source>
</evidence>
<evidence type="ECO:0000256" key="1">
    <source>
        <dbReference type="ARBA" id="ARBA00011881"/>
    </source>
</evidence>
<evidence type="ECO:0000256" key="6">
    <source>
        <dbReference type="ARBA" id="ARBA00031831"/>
    </source>
</evidence>
<evidence type="ECO:0000256" key="3">
    <source>
        <dbReference type="ARBA" id="ARBA00022630"/>
    </source>
</evidence>
<evidence type="ECO:0000256" key="4">
    <source>
        <dbReference type="ARBA" id="ARBA00022643"/>
    </source>
</evidence>
<keyword evidence="3" id="KW-0285">Flavoprotein</keyword>
<dbReference type="Pfam" id="PF03358">
    <property type="entry name" value="FMN_red"/>
    <property type="match status" value="1"/>
</dbReference>
<protein>
    <recommendedName>
        <fullName evidence="2">FMN-dependent NADPH-azoreductase</fullName>
    </recommendedName>
    <alternativeName>
        <fullName evidence="7">NADPH-dependent flavo-azoreductase</fullName>
    </alternativeName>
    <alternativeName>
        <fullName evidence="6">NADPH-flavin azoreductase</fullName>
    </alternativeName>
</protein>
<proteinExistence type="predicted"/>
<feature type="domain" description="NADPH-dependent FMN reductase-like" evidence="8">
    <location>
        <begin position="53"/>
        <end position="195"/>
    </location>
</feature>
<evidence type="ECO:0000259" key="8">
    <source>
        <dbReference type="Pfam" id="PF03358"/>
    </source>
</evidence>
<dbReference type="AlphaFoldDB" id="A0A380DKH0"/>
<dbReference type="EMBL" id="UHAQ01000002">
    <property type="protein sequence ID" value="SUK32180.1"/>
    <property type="molecule type" value="Genomic_DNA"/>
</dbReference>
<dbReference type="SUPFAM" id="SSF51679">
    <property type="entry name" value="Bacterial luciferase-like"/>
    <property type="match status" value="1"/>
</dbReference>
<comment type="subunit">
    <text evidence="1">Homotetramer.</text>
</comment>
<reference evidence="9 10" key="1">
    <citation type="submission" date="2018-06" db="EMBL/GenBank/DDBJ databases">
        <authorList>
            <consortium name="Pathogen Informatics"/>
            <person name="Doyle S."/>
        </authorList>
    </citation>
    <scope>NUCLEOTIDE SEQUENCE [LARGE SCALE GENOMIC DNA]</scope>
    <source>
        <strain evidence="9 10">NCTC5664</strain>
    </source>
</reference>
<dbReference type="PANTHER" id="PTHR43408">
    <property type="entry name" value="FMN REDUCTASE (NADPH)"/>
    <property type="match status" value="1"/>
</dbReference>
<dbReference type="SUPFAM" id="SSF52218">
    <property type="entry name" value="Flavoproteins"/>
    <property type="match status" value="1"/>
</dbReference>
<dbReference type="GO" id="GO:0016705">
    <property type="term" value="F:oxidoreductase activity, acting on paired donors, with incorporation or reduction of molecular oxygen"/>
    <property type="evidence" value="ECO:0007669"/>
    <property type="project" value="InterPro"/>
</dbReference>
<dbReference type="Proteomes" id="UP000254502">
    <property type="component" value="Unassembled WGS sequence"/>
</dbReference>
<name>A0A380DKH0_STAAU</name>
<dbReference type="PANTHER" id="PTHR43408:SF2">
    <property type="entry name" value="FMN REDUCTASE (NADPH)"/>
    <property type="match status" value="1"/>
</dbReference>
<gene>
    <name evidence="9" type="primary">ssuE</name>
    <name evidence="9" type="ORF">NCTC5664_00380</name>
</gene>
<evidence type="ECO:0000313" key="9">
    <source>
        <dbReference type="EMBL" id="SUK32180.1"/>
    </source>
</evidence>
<dbReference type="InterPro" id="IPR036661">
    <property type="entry name" value="Luciferase-like_sf"/>
</dbReference>
<evidence type="ECO:0000256" key="7">
    <source>
        <dbReference type="ARBA" id="ARBA00032807"/>
    </source>
</evidence>
<accession>A0A380DKH0</accession>
<evidence type="ECO:0000256" key="2">
    <source>
        <dbReference type="ARBA" id="ARBA00016393"/>
    </source>
</evidence>
<evidence type="ECO:0000256" key="5">
    <source>
        <dbReference type="ARBA" id="ARBA00023002"/>
    </source>
</evidence>
<dbReference type="InterPro" id="IPR005025">
    <property type="entry name" value="FMN_Rdtase-like_dom"/>
</dbReference>
<dbReference type="InterPro" id="IPR051814">
    <property type="entry name" value="NAD(P)H-dep_FMN_reductase"/>
</dbReference>
<keyword evidence="5 9" id="KW-0560">Oxidoreductase</keyword>
<keyword evidence="4" id="KW-0288">FMN</keyword>